<comment type="caution">
    <text evidence="1">The sequence shown here is derived from an EMBL/GenBank/DDBJ whole genome shotgun (WGS) entry which is preliminary data.</text>
</comment>
<name>A0A8H5BFW5_9AGAR</name>
<accession>A0A8H5BFW5</accession>
<evidence type="ECO:0000313" key="1">
    <source>
        <dbReference type="EMBL" id="KAF5322371.1"/>
    </source>
</evidence>
<reference evidence="1 2" key="1">
    <citation type="journal article" date="2020" name="ISME J.">
        <title>Uncovering the hidden diversity of litter-decomposition mechanisms in mushroom-forming fungi.</title>
        <authorList>
            <person name="Floudas D."/>
            <person name="Bentzer J."/>
            <person name="Ahren D."/>
            <person name="Johansson T."/>
            <person name="Persson P."/>
            <person name="Tunlid A."/>
        </authorList>
    </citation>
    <scope>NUCLEOTIDE SEQUENCE [LARGE SCALE GENOMIC DNA]</scope>
    <source>
        <strain evidence="1 2">CBS 101986</strain>
    </source>
</reference>
<protein>
    <submittedName>
        <fullName evidence="1">Uncharacterized protein</fullName>
    </submittedName>
</protein>
<evidence type="ECO:0000313" key="2">
    <source>
        <dbReference type="Proteomes" id="UP000567179"/>
    </source>
</evidence>
<proteinExistence type="predicted"/>
<dbReference type="EMBL" id="JAACJJ010000028">
    <property type="protein sequence ID" value="KAF5322371.1"/>
    <property type="molecule type" value="Genomic_DNA"/>
</dbReference>
<gene>
    <name evidence="1" type="ORF">D9619_001323</name>
</gene>
<dbReference type="AlphaFoldDB" id="A0A8H5BFW5"/>
<sequence>MHVRSDLSPSEILPQSLMKGTTLFSSFLSLPGSIQYSCNPWLARSESGNAQSVIGADICLHASGVSIIPPPTVWQTLNDINGTVDSTAPTSDTVQVTRDTNLR</sequence>
<organism evidence="1 2">
    <name type="scientific">Psilocybe cf. subviscida</name>
    <dbReference type="NCBI Taxonomy" id="2480587"/>
    <lineage>
        <taxon>Eukaryota</taxon>
        <taxon>Fungi</taxon>
        <taxon>Dikarya</taxon>
        <taxon>Basidiomycota</taxon>
        <taxon>Agaricomycotina</taxon>
        <taxon>Agaricomycetes</taxon>
        <taxon>Agaricomycetidae</taxon>
        <taxon>Agaricales</taxon>
        <taxon>Agaricineae</taxon>
        <taxon>Strophariaceae</taxon>
        <taxon>Psilocybe</taxon>
    </lineage>
</organism>
<keyword evidence="2" id="KW-1185">Reference proteome</keyword>
<dbReference type="Proteomes" id="UP000567179">
    <property type="component" value="Unassembled WGS sequence"/>
</dbReference>